<feature type="region of interest" description="Disordered" evidence="1">
    <location>
        <begin position="64"/>
        <end position="93"/>
    </location>
</feature>
<organism evidence="3 4">
    <name type="scientific">Batillaria attramentaria</name>
    <dbReference type="NCBI Taxonomy" id="370345"/>
    <lineage>
        <taxon>Eukaryota</taxon>
        <taxon>Metazoa</taxon>
        <taxon>Spiralia</taxon>
        <taxon>Lophotrochozoa</taxon>
        <taxon>Mollusca</taxon>
        <taxon>Gastropoda</taxon>
        <taxon>Caenogastropoda</taxon>
        <taxon>Sorbeoconcha</taxon>
        <taxon>Cerithioidea</taxon>
        <taxon>Batillariidae</taxon>
        <taxon>Batillaria</taxon>
    </lineage>
</organism>
<keyword evidence="2" id="KW-0732">Signal</keyword>
<gene>
    <name evidence="3" type="ORF">BaRGS_00030100</name>
</gene>
<evidence type="ECO:0000313" key="3">
    <source>
        <dbReference type="EMBL" id="KAK7478637.1"/>
    </source>
</evidence>
<dbReference type="EMBL" id="JACVVK020000320">
    <property type="protein sequence ID" value="KAK7478637.1"/>
    <property type="molecule type" value="Genomic_DNA"/>
</dbReference>
<evidence type="ECO:0000256" key="1">
    <source>
        <dbReference type="SAM" id="MobiDB-lite"/>
    </source>
</evidence>
<dbReference type="AlphaFoldDB" id="A0ABD0JVE4"/>
<protein>
    <submittedName>
        <fullName evidence="3">Uncharacterized protein</fullName>
    </submittedName>
</protein>
<evidence type="ECO:0000313" key="4">
    <source>
        <dbReference type="Proteomes" id="UP001519460"/>
    </source>
</evidence>
<feature type="signal peptide" evidence="2">
    <location>
        <begin position="1"/>
        <end position="25"/>
    </location>
</feature>
<evidence type="ECO:0000256" key="2">
    <source>
        <dbReference type="SAM" id="SignalP"/>
    </source>
</evidence>
<dbReference type="SUPFAM" id="SSF52540">
    <property type="entry name" value="P-loop containing nucleoside triphosphate hydrolases"/>
    <property type="match status" value="1"/>
</dbReference>
<proteinExistence type="predicted"/>
<sequence>MKLSASDNQKNYFLLLRFLVLWVHGEVQHMSGRELQATLSLLRSRFCVRGTNAVIAIPTATATTREPKLPSSEMMEKARTATPRPSKLSRDRSCTQSFATIANQADEVLEPYKETLGTATHETDVTRVTQRGESGISGNDVEFPALGATTEHLNTLSYGVSEPYSFNMPEIPVDDTLGSIHDTDDKNGEYLDLMNDNNEVIVLSPSQVELLENLPPRVFVTGPPGTGKSSTLFITGSRWLGQVKDVHILSTSETSRAMSFKLQHQLQLSLRNLSLGSSGRSPQVYRHHFCFMEDEMDEAIDALVEVARDAGGQLYLLIDEAGPP</sequence>
<dbReference type="Proteomes" id="UP001519460">
    <property type="component" value="Unassembled WGS sequence"/>
</dbReference>
<keyword evidence="4" id="KW-1185">Reference proteome</keyword>
<name>A0ABD0JVE4_9CAEN</name>
<dbReference type="InterPro" id="IPR027417">
    <property type="entry name" value="P-loop_NTPase"/>
</dbReference>
<comment type="caution">
    <text evidence="3">The sequence shown here is derived from an EMBL/GenBank/DDBJ whole genome shotgun (WGS) entry which is preliminary data.</text>
</comment>
<accession>A0ABD0JVE4</accession>
<reference evidence="3 4" key="1">
    <citation type="journal article" date="2023" name="Sci. Data">
        <title>Genome assembly of the Korean intertidal mud-creeper Batillaria attramentaria.</title>
        <authorList>
            <person name="Patra A.K."/>
            <person name="Ho P.T."/>
            <person name="Jun S."/>
            <person name="Lee S.J."/>
            <person name="Kim Y."/>
            <person name="Won Y.J."/>
        </authorList>
    </citation>
    <scope>NUCLEOTIDE SEQUENCE [LARGE SCALE GENOMIC DNA]</scope>
    <source>
        <strain evidence="3">Wonlab-2016</strain>
    </source>
</reference>
<feature type="chain" id="PRO_5044796075" evidence="2">
    <location>
        <begin position="26"/>
        <end position="324"/>
    </location>
</feature>